<reference evidence="2 3" key="1">
    <citation type="submission" date="2015-02" db="EMBL/GenBank/DDBJ databases">
        <title>Draft genome sequence of Lactobacillus collinoides CUPV2371 isolated from a natural cider, the first genome sequence of a strain of this species.</title>
        <authorList>
            <person name="Puertas A.I."/>
            <person name="Spano G."/>
            <person name="Capozzi V."/>
            <person name="Lamontanara A."/>
            <person name="Orru L."/>
            <person name="Duenas M.T."/>
        </authorList>
    </citation>
    <scope>NUCLEOTIDE SEQUENCE [LARGE SCALE GENOMIC DNA]</scope>
    <source>
        <strain evidence="2 3">237</strain>
    </source>
</reference>
<feature type="signal peptide" evidence="1">
    <location>
        <begin position="1"/>
        <end position="22"/>
    </location>
</feature>
<gene>
    <name evidence="2" type="ORF">TY91_07595</name>
</gene>
<evidence type="ECO:0000313" key="2">
    <source>
        <dbReference type="EMBL" id="KZL41100.1"/>
    </source>
</evidence>
<keyword evidence="3" id="KW-1185">Reference proteome</keyword>
<proteinExistence type="predicted"/>
<protein>
    <recommendedName>
        <fullName evidence="4">Surface layer protein A domain-containing protein</fullName>
    </recommendedName>
</protein>
<sequence>MKPNKVIFLGFSMLMATLFVSADQPVHAQAKSDDVTTTKTIKIGKVTIPRGTTLTVMTQPTKKNKEMITVALDDTNYAIRHQTTKTTLTFSAVNTVKDARSKAIYAYHYLVKGKANLTNSAYKKAPRLVLTVNGYAEYYTSGNLNTKPISSTKLTAMRHANNMTYYYAKTNMLKLPDKHIKSKTGKYNYRLAIRANKTSGSYSVGTVRNYFYTPTGNA</sequence>
<dbReference type="EMBL" id="JYDC01000038">
    <property type="protein sequence ID" value="KZL41100.1"/>
    <property type="molecule type" value="Genomic_DNA"/>
</dbReference>
<evidence type="ECO:0008006" key="4">
    <source>
        <dbReference type="Google" id="ProtNLM"/>
    </source>
</evidence>
<dbReference type="AlphaFoldDB" id="A0A161XUF5"/>
<comment type="caution">
    <text evidence="2">The sequence shown here is derived from an EMBL/GenBank/DDBJ whole genome shotgun (WGS) entry which is preliminary data.</text>
</comment>
<dbReference type="PATRIC" id="fig|33960.6.peg.2084"/>
<dbReference type="Proteomes" id="UP000076480">
    <property type="component" value="Unassembled WGS sequence"/>
</dbReference>
<evidence type="ECO:0000313" key="3">
    <source>
        <dbReference type="Proteomes" id="UP000076480"/>
    </source>
</evidence>
<organism evidence="2 3">
    <name type="scientific">Secundilactobacillus collinoides</name>
    <name type="common">Lactobacillus collinoides</name>
    <dbReference type="NCBI Taxonomy" id="33960"/>
    <lineage>
        <taxon>Bacteria</taxon>
        <taxon>Bacillati</taxon>
        <taxon>Bacillota</taxon>
        <taxon>Bacilli</taxon>
        <taxon>Lactobacillales</taxon>
        <taxon>Lactobacillaceae</taxon>
        <taxon>Secundilactobacillus</taxon>
    </lineage>
</organism>
<keyword evidence="1" id="KW-0732">Signal</keyword>
<name>A0A161XUF5_SECCO</name>
<evidence type="ECO:0000256" key="1">
    <source>
        <dbReference type="SAM" id="SignalP"/>
    </source>
</evidence>
<dbReference type="RefSeq" id="WP_056996193.1">
    <property type="nucleotide sequence ID" value="NZ_JYDC01000038.1"/>
</dbReference>
<dbReference type="OrthoDB" id="2286884at2"/>
<feature type="chain" id="PRO_5039407327" description="Surface layer protein A domain-containing protein" evidence="1">
    <location>
        <begin position="23"/>
        <end position="218"/>
    </location>
</feature>
<accession>A0A161XUF5</accession>